<gene>
    <name evidence="1" type="ordered locus">AM1_5477</name>
</gene>
<dbReference type="InterPro" id="IPR021336">
    <property type="entry name" value="DUF2949"/>
</dbReference>
<dbReference type="KEGG" id="amr:AM1_5477"/>
<dbReference type="RefSeq" id="WP_010472536.1">
    <property type="nucleotide sequence ID" value="NC_009925.1"/>
</dbReference>
<dbReference type="HOGENOM" id="CLU_184319_1_0_3"/>
<dbReference type="STRING" id="329726.AM1_5477"/>
<evidence type="ECO:0000313" key="2">
    <source>
        <dbReference type="Proteomes" id="UP000000268"/>
    </source>
</evidence>
<evidence type="ECO:0008006" key="3">
    <source>
        <dbReference type="Google" id="ProtNLM"/>
    </source>
</evidence>
<reference evidence="1 2" key="1">
    <citation type="journal article" date="2008" name="Proc. Natl. Acad. Sci. U.S.A.">
        <title>Niche adaptation and genome expansion in the chlorophyll d-producing cyanobacterium Acaryochloris marina.</title>
        <authorList>
            <person name="Swingley W.D."/>
            <person name="Chen M."/>
            <person name="Cheung P.C."/>
            <person name="Conrad A.L."/>
            <person name="Dejesa L.C."/>
            <person name="Hao J."/>
            <person name="Honchak B.M."/>
            <person name="Karbach L.E."/>
            <person name="Kurdoglu A."/>
            <person name="Lahiri S."/>
            <person name="Mastrian S.D."/>
            <person name="Miyashita H."/>
            <person name="Page L."/>
            <person name="Ramakrishna P."/>
            <person name="Satoh S."/>
            <person name="Sattley W.M."/>
            <person name="Shimada Y."/>
            <person name="Taylor H.L."/>
            <person name="Tomo T."/>
            <person name="Tsuchiya T."/>
            <person name="Wang Z.T."/>
            <person name="Raymond J."/>
            <person name="Mimuro M."/>
            <person name="Blankenship R.E."/>
            <person name="Touchman J.W."/>
        </authorList>
    </citation>
    <scope>NUCLEOTIDE SEQUENCE [LARGE SCALE GENOMIC DNA]</scope>
    <source>
        <strain evidence="2">MBIC 11017</strain>
    </source>
</reference>
<name>B0CCZ0_ACAM1</name>
<dbReference type="EMBL" id="CP000828">
    <property type="protein sequence ID" value="ABW30432.1"/>
    <property type="molecule type" value="Genomic_DNA"/>
</dbReference>
<dbReference type="Proteomes" id="UP000000268">
    <property type="component" value="Chromosome"/>
</dbReference>
<dbReference type="AlphaFoldDB" id="B0CCZ0"/>
<protein>
    <recommendedName>
        <fullName evidence="3">DUF2949 domain-containing protein</fullName>
    </recommendedName>
</protein>
<accession>B0CCZ0</accession>
<keyword evidence="2" id="KW-1185">Reference proteome</keyword>
<proteinExistence type="predicted"/>
<evidence type="ECO:0000313" key="1">
    <source>
        <dbReference type="EMBL" id="ABW30432.1"/>
    </source>
</evidence>
<dbReference type="OrthoDB" id="433602at2"/>
<dbReference type="Pfam" id="PF11165">
    <property type="entry name" value="DUF2949"/>
    <property type="match status" value="1"/>
</dbReference>
<organism evidence="1 2">
    <name type="scientific">Acaryochloris marina (strain MBIC 11017)</name>
    <dbReference type="NCBI Taxonomy" id="329726"/>
    <lineage>
        <taxon>Bacteria</taxon>
        <taxon>Bacillati</taxon>
        <taxon>Cyanobacteriota</taxon>
        <taxon>Cyanophyceae</taxon>
        <taxon>Acaryochloridales</taxon>
        <taxon>Acaryochloridaceae</taxon>
        <taxon>Acaryochloris</taxon>
    </lineage>
</organism>
<sequence>MNRQTRLIQYLQDELALPQDALSLATRFQDRTATQIPIILWQYGLVNIDQLGQIYDWLASV</sequence>